<evidence type="ECO:0000256" key="9">
    <source>
        <dbReference type="ARBA" id="ARBA00023145"/>
    </source>
</evidence>
<evidence type="ECO:0000313" key="13">
    <source>
        <dbReference type="Proteomes" id="UP001159405"/>
    </source>
</evidence>
<evidence type="ECO:0000256" key="6">
    <source>
        <dbReference type="ARBA" id="ARBA00022801"/>
    </source>
</evidence>
<dbReference type="PANTHER" id="PTHR10201:SF291">
    <property type="entry name" value="MATRIX METALLOPROTEINASE 1, ISOFORM C-RELATED"/>
    <property type="match status" value="1"/>
</dbReference>
<dbReference type="SMART" id="SM00235">
    <property type="entry name" value="ZnMc"/>
    <property type="match status" value="3"/>
</dbReference>
<keyword evidence="4" id="KW-0479">Metal-binding</keyword>
<dbReference type="CDD" id="cd04278">
    <property type="entry name" value="ZnMc_MMP"/>
    <property type="match status" value="3"/>
</dbReference>
<keyword evidence="5 10" id="KW-0732">Signal</keyword>
<dbReference type="SUPFAM" id="SSF47090">
    <property type="entry name" value="PGBD-like"/>
    <property type="match status" value="3"/>
</dbReference>
<feature type="domain" description="Peptidase metallopeptidase" evidence="11">
    <location>
        <begin position="755"/>
        <end position="918"/>
    </location>
</feature>
<dbReference type="Pfam" id="PF00413">
    <property type="entry name" value="Peptidase_M10"/>
    <property type="match status" value="3"/>
</dbReference>
<gene>
    <name evidence="12" type="ORF">PLOB_00016831</name>
</gene>
<feature type="domain" description="Peptidase metallopeptidase" evidence="11">
    <location>
        <begin position="436"/>
        <end position="599"/>
    </location>
</feature>
<keyword evidence="13" id="KW-1185">Reference proteome</keyword>
<dbReference type="PRINTS" id="PR00138">
    <property type="entry name" value="MATRIXIN"/>
</dbReference>
<name>A0ABN8NHH0_9CNID</name>
<dbReference type="SUPFAM" id="SSF55486">
    <property type="entry name" value="Metalloproteases ('zincins'), catalytic domain"/>
    <property type="match status" value="3"/>
</dbReference>
<feature type="chain" id="PRO_5045430642" description="Peptidase metallopeptidase domain-containing protein" evidence="10">
    <location>
        <begin position="20"/>
        <end position="919"/>
    </location>
</feature>
<keyword evidence="7" id="KW-0862">Zinc</keyword>
<evidence type="ECO:0000256" key="2">
    <source>
        <dbReference type="ARBA" id="ARBA00010370"/>
    </source>
</evidence>
<dbReference type="Gene3D" id="3.40.390.10">
    <property type="entry name" value="Collagenase (Catalytic Domain)"/>
    <property type="match status" value="3"/>
</dbReference>
<keyword evidence="9" id="KW-0865">Zymogen</keyword>
<comment type="cofactor">
    <cofactor evidence="1">
        <name>Zn(2+)</name>
        <dbReference type="ChEBI" id="CHEBI:29105"/>
    </cofactor>
</comment>
<keyword evidence="6" id="KW-0378">Hydrolase</keyword>
<dbReference type="PANTHER" id="PTHR10201">
    <property type="entry name" value="MATRIX METALLOPROTEINASE"/>
    <property type="match status" value="1"/>
</dbReference>
<comment type="similarity">
    <text evidence="2">Belongs to the peptidase M10A family.</text>
</comment>
<evidence type="ECO:0000313" key="12">
    <source>
        <dbReference type="EMBL" id="CAH3107707.1"/>
    </source>
</evidence>
<sequence>MNVLTPAILVVFFLDAAVCEDDQTMALKFLNQYQYISSTRSGNHDVSKAIRKFQVFFGLKVSGILDTETINLMKKPRCGVPDSIEGAGRMRRYATQGKWSKTQLTYYVQPGQDLPHNQQRQIFADSLQFWADVSGLTFSEVSSASSADIKISFGRYSHGGTNVEQTCPYPFDGPGGVLAHAYFPEDGRAHFDEDETYTHNTPSGTNLLWVGVHEFGHSLGLQHSNVQGAVMYPYYTGYVPNMQLHSDDIAGIQSLYGKGHGLSRYIGLTKGSQRHIPTQKLLNSHNPVKVLYEIVDFFARDMRSPNLYFAQTLLKVAGTAKPCSQCQTLLNSCRVHQDSLRNIALAQTLLISSLTVAKAEDDQDFALKYLNQFQYLSMSRSGNHDVKQALRSFQSFAGLKVTGRLDRATVKQMKKPRCGMPDGGGGSGDRFRRYATYSKWRRTHLTYFIQHGRDLSQGQQDRIFAKALKYWADASGLSFEKVRSPRSADLKISFGTRRHGGTSVEGTCGSTFDGPGRVLAHAYFPSDGRAHFDEDETYTDGTSRGTNLLWVATHEFGHSLGLEHSDVRGAIMYPYYTGYVPNMKLHSDDIRGIQSLYGSGSGGGGGGGGVSSSPNLVTKCSIKIEGNVCGLVIYPWTVTGTLDQWNVTCTLDPAIHLKEVVMKVLCVVSLWALLCSLGNCEDDQTIALKFLNEYGYVSFSRSGNHDVSTAIRMFQEYFGLRVSGILDASTVNLMKKPRCGVPDANEGVRMQRYATLGKWSKKNLNYFVQPGQDLPHDQQRKIFGDALQFWADVSGLTFNEVSIARNADIKISFGRYSHNGTTVEGTCPYPFNGPGGVLAHAYYPQDGRAHFDEDETFTHNTSSGTNLLWVAVHEFGHSLGLRHSNVRGAVMYPYYTGYVPDMKLHSDDVAGIQSLYGEE</sequence>
<evidence type="ECO:0000256" key="1">
    <source>
        <dbReference type="ARBA" id="ARBA00001947"/>
    </source>
</evidence>
<keyword evidence="3" id="KW-0645">Protease</keyword>
<reference evidence="12 13" key="1">
    <citation type="submission" date="2022-05" db="EMBL/GenBank/DDBJ databases">
        <authorList>
            <consortium name="Genoscope - CEA"/>
            <person name="William W."/>
        </authorList>
    </citation>
    <scope>NUCLEOTIDE SEQUENCE [LARGE SCALE GENOMIC DNA]</scope>
</reference>
<accession>A0ABN8NHH0</accession>
<comment type="caution">
    <text evidence="12">The sequence shown here is derived from an EMBL/GenBank/DDBJ whole genome shotgun (WGS) entry which is preliminary data.</text>
</comment>
<dbReference type="InterPro" id="IPR002477">
    <property type="entry name" value="Peptidoglycan-bd-like"/>
</dbReference>
<evidence type="ECO:0000256" key="5">
    <source>
        <dbReference type="ARBA" id="ARBA00022729"/>
    </source>
</evidence>
<dbReference type="InterPro" id="IPR036365">
    <property type="entry name" value="PGBD-like_sf"/>
</dbReference>
<evidence type="ECO:0000256" key="3">
    <source>
        <dbReference type="ARBA" id="ARBA00022670"/>
    </source>
</evidence>
<dbReference type="InterPro" id="IPR021190">
    <property type="entry name" value="Pept_M10A"/>
</dbReference>
<evidence type="ECO:0000256" key="7">
    <source>
        <dbReference type="ARBA" id="ARBA00022833"/>
    </source>
</evidence>
<evidence type="ECO:0000256" key="10">
    <source>
        <dbReference type="SAM" id="SignalP"/>
    </source>
</evidence>
<dbReference type="InterPro" id="IPR033739">
    <property type="entry name" value="M10A_MMP"/>
</dbReference>
<dbReference type="InterPro" id="IPR024079">
    <property type="entry name" value="MetalloPept_cat_dom_sf"/>
</dbReference>
<proteinExistence type="inferred from homology"/>
<keyword evidence="8" id="KW-0482">Metalloprotease</keyword>
<feature type="signal peptide" evidence="10">
    <location>
        <begin position="1"/>
        <end position="19"/>
    </location>
</feature>
<dbReference type="Pfam" id="PF01471">
    <property type="entry name" value="PG_binding_1"/>
    <property type="match status" value="3"/>
</dbReference>
<dbReference type="InterPro" id="IPR006026">
    <property type="entry name" value="Peptidase_Metallo"/>
</dbReference>
<dbReference type="InterPro" id="IPR021158">
    <property type="entry name" value="Pept_M10A_Zn_BS"/>
</dbReference>
<organism evidence="12 13">
    <name type="scientific">Porites lobata</name>
    <dbReference type="NCBI Taxonomy" id="104759"/>
    <lineage>
        <taxon>Eukaryota</taxon>
        <taxon>Metazoa</taxon>
        <taxon>Cnidaria</taxon>
        <taxon>Anthozoa</taxon>
        <taxon>Hexacorallia</taxon>
        <taxon>Scleractinia</taxon>
        <taxon>Fungiina</taxon>
        <taxon>Poritidae</taxon>
        <taxon>Porites</taxon>
    </lineage>
</organism>
<dbReference type="EMBL" id="CALNXK010000020">
    <property type="protein sequence ID" value="CAH3107707.1"/>
    <property type="molecule type" value="Genomic_DNA"/>
</dbReference>
<feature type="domain" description="Peptidase metallopeptidase" evidence="11">
    <location>
        <begin position="95"/>
        <end position="258"/>
    </location>
</feature>
<evidence type="ECO:0000256" key="8">
    <source>
        <dbReference type="ARBA" id="ARBA00023049"/>
    </source>
</evidence>
<evidence type="ECO:0000256" key="4">
    <source>
        <dbReference type="ARBA" id="ARBA00022723"/>
    </source>
</evidence>
<evidence type="ECO:0000259" key="11">
    <source>
        <dbReference type="SMART" id="SM00235"/>
    </source>
</evidence>
<dbReference type="PROSITE" id="PS00546">
    <property type="entry name" value="CYSTEINE_SWITCH"/>
    <property type="match status" value="2"/>
</dbReference>
<feature type="non-terminal residue" evidence="12">
    <location>
        <position position="919"/>
    </location>
</feature>
<protein>
    <recommendedName>
        <fullName evidence="11">Peptidase metallopeptidase domain-containing protein</fullName>
    </recommendedName>
</protein>
<dbReference type="InterPro" id="IPR001818">
    <property type="entry name" value="Pept_M10_metallopeptidase"/>
</dbReference>
<dbReference type="Proteomes" id="UP001159405">
    <property type="component" value="Unassembled WGS sequence"/>
</dbReference>